<protein>
    <recommendedName>
        <fullName evidence="4">PiggyBac transposable element-derived protein 4 C-terminal zinc-ribbon domain-containing protein</fullName>
    </recommendedName>
</protein>
<organism evidence="2 3">
    <name type="scientific">Phytophthora fragariae</name>
    <dbReference type="NCBI Taxonomy" id="53985"/>
    <lineage>
        <taxon>Eukaryota</taxon>
        <taxon>Sar</taxon>
        <taxon>Stramenopiles</taxon>
        <taxon>Oomycota</taxon>
        <taxon>Peronosporomycetes</taxon>
        <taxon>Peronosporales</taxon>
        <taxon>Peronosporaceae</taxon>
        <taxon>Phytophthora</taxon>
    </lineage>
</organism>
<name>A0A6A3VI35_9STRA</name>
<evidence type="ECO:0008006" key="4">
    <source>
        <dbReference type="Google" id="ProtNLM"/>
    </source>
</evidence>
<dbReference type="Proteomes" id="UP000433483">
    <property type="component" value="Unassembled WGS sequence"/>
</dbReference>
<gene>
    <name evidence="2" type="ORF">PF005_g29347</name>
</gene>
<comment type="caution">
    <text evidence="2">The sequence shown here is derived from an EMBL/GenBank/DDBJ whole genome shotgun (WGS) entry which is preliminary data.</text>
</comment>
<evidence type="ECO:0000256" key="1">
    <source>
        <dbReference type="SAM" id="MobiDB-lite"/>
    </source>
</evidence>
<reference evidence="2 3" key="1">
    <citation type="submission" date="2018-08" db="EMBL/GenBank/DDBJ databases">
        <title>Genomic investigation of the strawberry pathogen Phytophthora fragariae indicates pathogenicity is determined by transcriptional variation in three key races.</title>
        <authorList>
            <person name="Adams T.M."/>
            <person name="Armitage A.D."/>
            <person name="Sobczyk M.K."/>
            <person name="Bates H.J."/>
            <person name="Dunwell J.M."/>
            <person name="Nellist C.F."/>
            <person name="Harrison R.J."/>
        </authorList>
    </citation>
    <scope>NUCLEOTIDE SEQUENCE [LARGE SCALE GENOMIC DNA]</scope>
    <source>
        <strain evidence="2 3">NOV-27</strain>
    </source>
</reference>
<accession>A0A6A3VI35</accession>
<feature type="region of interest" description="Disordered" evidence="1">
    <location>
        <begin position="111"/>
        <end position="146"/>
    </location>
</feature>
<feature type="compositionally biased region" description="Basic residues" evidence="1">
    <location>
        <begin position="111"/>
        <end position="125"/>
    </location>
</feature>
<dbReference type="EMBL" id="QXGB01004487">
    <property type="protein sequence ID" value="KAE9166071.1"/>
    <property type="molecule type" value="Genomic_DNA"/>
</dbReference>
<evidence type="ECO:0000313" key="2">
    <source>
        <dbReference type="EMBL" id="KAE9166071.1"/>
    </source>
</evidence>
<proteinExistence type="predicted"/>
<evidence type="ECO:0000313" key="3">
    <source>
        <dbReference type="Proteomes" id="UP000433483"/>
    </source>
</evidence>
<dbReference type="OrthoDB" id="126685at2759"/>
<sequence>MGFSYKKRDHFNKDPVLICHRLNKKLKYDLIPIGGDTQLCCIVCCQLNHDIENVGHSRKGYKTRYQCSDCEVALCRVARWNGELSCYEKFHSDKELQDPCLVSDQLISTRKHAHRAQPPSRKRPHMLAIPNRRASSTRLQPPEHRRSLRLREQQRSEFVLPSRPKVCHSFKDKLLVKLVT</sequence>
<dbReference type="AlphaFoldDB" id="A0A6A3VI35"/>
<keyword evidence="3" id="KW-1185">Reference proteome</keyword>